<reference evidence="2" key="1">
    <citation type="submission" date="2017-01" db="EMBL/GenBank/DDBJ databases">
        <title>Comparative genomics of anhydrobiosis in the tardigrade Hypsibius dujardini.</title>
        <authorList>
            <person name="Yoshida Y."/>
            <person name="Koutsovoulos G."/>
            <person name="Laetsch D."/>
            <person name="Stevens L."/>
            <person name="Kumar S."/>
            <person name="Horikawa D."/>
            <person name="Ishino K."/>
            <person name="Komine S."/>
            <person name="Tomita M."/>
            <person name="Blaxter M."/>
            <person name="Arakawa K."/>
        </authorList>
    </citation>
    <scope>NUCLEOTIDE SEQUENCE [LARGE SCALE GENOMIC DNA]</scope>
    <source>
        <strain evidence="2">Z151</strain>
    </source>
</reference>
<protein>
    <submittedName>
        <fullName evidence="1">Uncharacterized protein</fullName>
    </submittedName>
</protein>
<accession>A0A1W0WQ77</accession>
<sequence length="90" mass="10127">MNYRNKSVDQSKVAYDPLQARVRGEFPNIHWCLTIKPSCPKLIQQLRHSRLRAHATAIIYLAGQCGKAKPIEGLQKINIPSHKVASDHGL</sequence>
<evidence type="ECO:0000313" key="1">
    <source>
        <dbReference type="EMBL" id="OQV17360.1"/>
    </source>
</evidence>
<comment type="caution">
    <text evidence="1">The sequence shown here is derived from an EMBL/GenBank/DDBJ whole genome shotgun (WGS) entry which is preliminary data.</text>
</comment>
<organism evidence="1 2">
    <name type="scientific">Hypsibius exemplaris</name>
    <name type="common">Freshwater tardigrade</name>
    <dbReference type="NCBI Taxonomy" id="2072580"/>
    <lineage>
        <taxon>Eukaryota</taxon>
        <taxon>Metazoa</taxon>
        <taxon>Ecdysozoa</taxon>
        <taxon>Tardigrada</taxon>
        <taxon>Eutardigrada</taxon>
        <taxon>Parachela</taxon>
        <taxon>Hypsibioidea</taxon>
        <taxon>Hypsibiidae</taxon>
        <taxon>Hypsibius</taxon>
    </lineage>
</organism>
<name>A0A1W0WQ77_HYPEX</name>
<proteinExistence type="predicted"/>
<gene>
    <name evidence="1" type="ORF">BV898_08609</name>
</gene>
<dbReference type="EMBL" id="MTYJ01000062">
    <property type="protein sequence ID" value="OQV17360.1"/>
    <property type="molecule type" value="Genomic_DNA"/>
</dbReference>
<dbReference type="AlphaFoldDB" id="A0A1W0WQ77"/>
<evidence type="ECO:0000313" key="2">
    <source>
        <dbReference type="Proteomes" id="UP000192578"/>
    </source>
</evidence>
<keyword evidence="2" id="KW-1185">Reference proteome</keyword>
<dbReference type="Proteomes" id="UP000192578">
    <property type="component" value="Unassembled WGS sequence"/>
</dbReference>